<sequence>MRRSLILPALALGLAVNVTHSHAAAPKQETSVVYTAPQTAGSWASMGLPAITVSANRAAGPASRLLVHLPDFLRKGGKADYALAPDGANAWKTSEDGRVVSFTLQSENSAVFKMDGATSSQHIELPVFRF</sequence>
<dbReference type="Proteomes" id="UP000664771">
    <property type="component" value="Unassembled WGS sequence"/>
</dbReference>
<name>A0ABS3LV03_9PROT</name>
<reference evidence="2 3" key="1">
    <citation type="submission" date="2021-03" db="EMBL/GenBank/DDBJ databases">
        <title>The complete genome sequence of Acetobacter sacchari TBRC 11175.</title>
        <authorList>
            <person name="Charoenyingcharoen P."/>
            <person name="Yukphan P."/>
        </authorList>
    </citation>
    <scope>NUCLEOTIDE SEQUENCE [LARGE SCALE GENOMIC DNA]</scope>
    <source>
        <strain evidence="2 3">TBRC 11175</strain>
    </source>
</reference>
<proteinExistence type="predicted"/>
<keyword evidence="1" id="KW-0732">Signal</keyword>
<keyword evidence="3" id="KW-1185">Reference proteome</keyword>
<evidence type="ECO:0000313" key="2">
    <source>
        <dbReference type="EMBL" id="MBO1359718.1"/>
    </source>
</evidence>
<gene>
    <name evidence="2" type="ORF">J2D73_07905</name>
</gene>
<evidence type="ECO:0000256" key="1">
    <source>
        <dbReference type="SAM" id="SignalP"/>
    </source>
</evidence>
<organism evidence="2 3">
    <name type="scientific">Acetobacter sacchari</name>
    <dbReference type="NCBI Taxonomy" id="2661687"/>
    <lineage>
        <taxon>Bacteria</taxon>
        <taxon>Pseudomonadati</taxon>
        <taxon>Pseudomonadota</taxon>
        <taxon>Alphaproteobacteria</taxon>
        <taxon>Acetobacterales</taxon>
        <taxon>Acetobacteraceae</taxon>
        <taxon>Acetobacter</taxon>
    </lineage>
</organism>
<feature type="chain" id="PRO_5047329577" evidence="1">
    <location>
        <begin position="24"/>
        <end position="130"/>
    </location>
</feature>
<comment type="caution">
    <text evidence="2">The sequence shown here is derived from an EMBL/GenBank/DDBJ whole genome shotgun (WGS) entry which is preliminary data.</text>
</comment>
<dbReference type="EMBL" id="JAFVMF010000007">
    <property type="protein sequence ID" value="MBO1359718.1"/>
    <property type="molecule type" value="Genomic_DNA"/>
</dbReference>
<evidence type="ECO:0000313" key="3">
    <source>
        <dbReference type="Proteomes" id="UP000664771"/>
    </source>
</evidence>
<dbReference type="RefSeq" id="WP_207881059.1">
    <property type="nucleotide sequence ID" value="NZ_JAFVMF010000007.1"/>
</dbReference>
<accession>A0ABS3LV03</accession>
<feature type="signal peptide" evidence="1">
    <location>
        <begin position="1"/>
        <end position="23"/>
    </location>
</feature>
<protein>
    <submittedName>
        <fullName evidence="2">Uncharacterized protein</fullName>
    </submittedName>
</protein>